<dbReference type="EMBL" id="NWSV01000004">
    <property type="protein sequence ID" value="PDT04600.1"/>
    <property type="molecule type" value="Genomic_DNA"/>
</dbReference>
<dbReference type="RefSeq" id="WP_097611462.1">
    <property type="nucleotide sequence ID" value="NZ_NWSV01000004.1"/>
</dbReference>
<dbReference type="InterPro" id="IPR020556">
    <property type="entry name" value="Amidase_CS"/>
</dbReference>
<comment type="function">
    <text evidence="1">Hydrolyzes indole-3-acetamide (IAM) into indole-3-acetic acid (IAA).</text>
</comment>
<dbReference type="InterPro" id="IPR036928">
    <property type="entry name" value="AS_sf"/>
</dbReference>
<dbReference type="InterPro" id="IPR023631">
    <property type="entry name" value="Amidase_dom"/>
</dbReference>
<dbReference type="AlphaFoldDB" id="A0A2A6JF05"/>
<dbReference type="Gene3D" id="3.90.1300.10">
    <property type="entry name" value="Amidase signature (AS) domain"/>
    <property type="match status" value="1"/>
</dbReference>
<accession>A0A2A6JF05</accession>
<comment type="caution">
    <text evidence="4">The sequence shown here is derived from an EMBL/GenBank/DDBJ whole genome shotgun (WGS) entry which is preliminary data.</text>
</comment>
<dbReference type="Proteomes" id="UP000220768">
    <property type="component" value="Unassembled WGS sequence"/>
</dbReference>
<dbReference type="NCBIfam" id="NF005460">
    <property type="entry name" value="PRK07056.1"/>
    <property type="match status" value="1"/>
</dbReference>
<feature type="domain" description="Amidase" evidence="3">
    <location>
        <begin position="26"/>
        <end position="441"/>
    </location>
</feature>
<protein>
    <recommendedName>
        <fullName evidence="2">Indoleacetamide hydrolase</fullName>
    </recommendedName>
</protein>
<proteinExistence type="predicted"/>
<evidence type="ECO:0000259" key="3">
    <source>
        <dbReference type="Pfam" id="PF01425"/>
    </source>
</evidence>
<organism evidence="4 5">
    <name type="scientific">Rhizobium chutanense</name>
    <dbReference type="NCBI Taxonomy" id="2035448"/>
    <lineage>
        <taxon>Bacteria</taxon>
        <taxon>Pseudomonadati</taxon>
        <taxon>Pseudomonadota</taxon>
        <taxon>Alphaproteobacteria</taxon>
        <taxon>Hyphomicrobiales</taxon>
        <taxon>Rhizobiaceae</taxon>
        <taxon>Rhizobium/Agrobacterium group</taxon>
        <taxon>Rhizobium</taxon>
    </lineage>
</organism>
<dbReference type="SUPFAM" id="SSF75304">
    <property type="entry name" value="Amidase signature (AS) enzymes"/>
    <property type="match status" value="1"/>
</dbReference>
<evidence type="ECO:0000256" key="1">
    <source>
        <dbReference type="ARBA" id="ARBA00003871"/>
    </source>
</evidence>
<keyword evidence="5" id="KW-1185">Reference proteome</keyword>
<dbReference type="GO" id="GO:0003824">
    <property type="term" value="F:catalytic activity"/>
    <property type="evidence" value="ECO:0007669"/>
    <property type="project" value="InterPro"/>
</dbReference>
<evidence type="ECO:0000313" key="5">
    <source>
        <dbReference type="Proteomes" id="UP000220768"/>
    </source>
</evidence>
<sequence length="456" mass="47951">MSKSFGAMSVAQLSVLIQSGAADPVDVTEAVFESIANYADKAVFTVLTESRAMAEARASSKRLREGRSLGLLDGIPIAWKDLFDIEGLATTAGSVVLAGDAPAKCDAAVVALLRQAGMVAVGRTNMSEFAFSGLGINPHYGTPVNPRGTDLPRIPGGSSSGAGVAVAAGLVPVAMGTDTGGSVRIPAAFNGIVGYKATSGRYAMDGVYPLAKSLDSLGPLCRNVRDAVWVDAAMRGRTAPDVVERPLQGLELLVPENAVFDGAEPGVVAAFEAALERLQKAGARVSRAVIPAFDEIFDLMTRYGPLVTAEAFALHCERLAGPEAERMDHRVVMRTRLGSRTTLPDYLRILEARRRLIADVERLVGDRLIAFPTVAHVAPPIAPLQQDDELFFATNNKTLRNTALGNFLDWCGVSIPCGTGLSGMPVGLLLSATARRDEALLGIGLAAEPVIRGDFA</sequence>
<name>A0A2A6JF05_9HYPH</name>
<dbReference type="Pfam" id="PF01425">
    <property type="entry name" value="Amidase"/>
    <property type="match status" value="1"/>
</dbReference>
<gene>
    <name evidence="4" type="ORF">CO666_07550</name>
</gene>
<dbReference type="NCBIfam" id="NF004766">
    <property type="entry name" value="PRK06102.1"/>
    <property type="match status" value="1"/>
</dbReference>
<dbReference type="PROSITE" id="PS00571">
    <property type="entry name" value="AMIDASES"/>
    <property type="match status" value="1"/>
</dbReference>
<evidence type="ECO:0000256" key="2">
    <source>
        <dbReference type="ARBA" id="ARBA00021874"/>
    </source>
</evidence>
<evidence type="ECO:0000313" key="4">
    <source>
        <dbReference type="EMBL" id="PDT04600.1"/>
    </source>
</evidence>
<dbReference type="PANTHER" id="PTHR11895:SF176">
    <property type="entry name" value="AMIDASE AMID-RELATED"/>
    <property type="match status" value="1"/>
</dbReference>
<dbReference type="PANTHER" id="PTHR11895">
    <property type="entry name" value="TRANSAMIDASE"/>
    <property type="match status" value="1"/>
</dbReference>
<dbReference type="InterPro" id="IPR000120">
    <property type="entry name" value="Amidase"/>
</dbReference>
<reference evidence="4 5" key="1">
    <citation type="submission" date="2017-09" db="EMBL/GenBank/DDBJ databases">
        <title>Comparative genomics of rhizobia isolated from Phaseolus vulgaris in China.</title>
        <authorList>
            <person name="Tong W."/>
        </authorList>
    </citation>
    <scope>NUCLEOTIDE SEQUENCE [LARGE SCALE GENOMIC DNA]</scope>
    <source>
        <strain evidence="4 5">C5</strain>
    </source>
</reference>